<gene>
    <name evidence="1" type="ORF">DJ013_19380</name>
</gene>
<dbReference type="AlphaFoldDB" id="A0A2Z4GGR5"/>
<accession>A0A2Z4GGR5</accession>
<dbReference type="EMBL" id="CP029480">
    <property type="protein sequence ID" value="AWW00215.1"/>
    <property type="molecule type" value="Genomic_DNA"/>
</dbReference>
<dbReference type="RefSeq" id="WP_111373582.1">
    <property type="nucleotide sequence ID" value="NZ_CP029480.1"/>
</dbReference>
<reference evidence="1 2" key="1">
    <citation type="submission" date="2018-05" db="EMBL/GenBank/DDBJ databases">
        <title>Complete genome sequence of Arcticibacterium luteifluviistationis SM1504T, a cytophagaceae bacterium isolated from Arctic surface seawater.</title>
        <authorList>
            <person name="Li Y."/>
            <person name="Qin Q.-L."/>
        </authorList>
    </citation>
    <scope>NUCLEOTIDE SEQUENCE [LARGE SCALE GENOMIC DNA]</scope>
    <source>
        <strain evidence="1 2">SM1504</strain>
    </source>
</reference>
<evidence type="ECO:0008006" key="3">
    <source>
        <dbReference type="Google" id="ProtNLM"/>
    </source>
</evidence>
<proteinExistence type="predicted"/>
<organism evidence="1 2">
    <name type="scientific">Arcticibacterium luteifluviistationis</name>
    <dbReference type="NCBI Taxonomy" id="1784714"/>
    <lineage>
        <taxon>Bacteria</taxon>
        <taxon>Pseudomonadati</taxon>
        <taxon>Bacteroidota</taxon>
        <taxon>Cytophagia</taxon>
        <taxon>Cytophagales</taxon>
        <taxon>Leadbetterellaceae</taxon>
        <taxon>Arcticibacterium</taxon>
    </lineage>
</organism>
<sequence length="227" mass="26001">MFRTLTVLIVISTLIGCGVAKNPPYITEDFEQATAGHKKIAILPYEPYSTWKMREQGELDTWIEQVEISGPYIQRTFFSALGKNVSKGKLELSIQSFLKTNEILNENKITYPTLKTMDKARLGELLDVDAILFCEYFDYSDPTTRRPGATQANDLRTKMLFTSSLFEGKTGKLLWRKNLEMPIQTRTDTRDRLAVKAINSFVKSIPYHLPKAEDGFIEEEMVEFQLP</sequence>
<evidence type="ECO:0000313" key="2">
    <source>
        <dbReference type="Proteomes" id="UP000249873"/>
    </source>
</evidence>
<keyword evidence="2" id="KW-1185">Reference proteome</keyword>
<dbReference type="KEGG" id="als:DJ013_19380"/>
<name>A0A2Z4GGR5_9BACT</name>
<dbReference type="Proteomes" id="UP000249873">
    <property type="component" value="Chromosome"/>
</dbReference>
<dbReference type="OrthoDB" id="669636at2"/>
<protein>
    <recommendedName>
        <fullName evidence="3">DUF4136 domain-containing protein</fullName>
    </recommendedName>
</protein>
<dbReference type="Gene3D" id="3.40.50.10610">
    <property type="entry name" value="ABC-type transport auxiliary lipoprotein component"/>
    <property type="match status" value="1"/>
</dbReference>
<evidence type="ECO:0000313" key="1">
    <source>
        <dbReference type="EMBL" id="AWW00215.1"/>
    </source>
</evidence>
<dbReference type="PROSITE" id="PS51257">
    <property type="entry name" value="PROKAR_LIPOPROTEIN"/>
    <property type="match status" value="1"/>
</dbReference>